<protein>
    <submittedName>
        <fullName evidence="2">SFRICE_001087</fullName>
    </submittedName>
</protein>
<gene>
    <name evidence="2" type="ORF">SFRICE_001087</name>
</gene>
<evidence type="ECO:0000256" key="1">
    <source>
        <dbReference type="SAM" id="MobiDB-lite"/>
    </source>
</evidence>
<proteinExistence type="predicted"/>
<dbReference type="AlphaFoldDB" id="A0A2H1V8G9"/>
<evidence type="ECO:0000313" key="2">
    <source>
        <dbReference type="EMBL" id="SOQ37107.1"/>
    </source>
</evidence>
<feature type="region of interest" description="Disordered" evidence="1">
    <location>
        <begin position="72"/>
        <end position="91"/>
    </location>
</feature>
<dbReference type="EMBL" id="ODYU01001204">
    <property type="protein sequence ID" value="SOQ37107.1"/>
    <property type="molecule type" value="Genomic_DNA"/>
</dbReference>
<organism evidence="2">
    <name type="scientific">Spodoptera frugiperda</name>
    <name type="common">Fall armyworm</name>
    <dbReference type="NCBI Taxonomy" id="7108"/>
    <lineage>
        <taxon>Eukaryota</taxon>
        <taxon>Metazoa</taxon>
        <taxon>Ecdysozoa</taxon>
        <taxon>Arthropoda</taxon>
        <taxon>Hexapoda</taxon>
        <taxon>Insecta</taxon>
        <taxon>Pterygota</taxon>
        <taxon>Neoptera</taxon>
        <taxon>Endopterygota</taxon>
        <taxon>Lepidoptera</taxon>
        <taxon>Glossata</taxon>
        <taxon>Ditrysia</taxon>
        <taxon>Noctuoidea</taxon>
        <taxon>Noctuidae</taxon>
        <taxon>Amphipyrinae</taxon>
        <taxon>Spodoptera</taxon>
    </lineage>
</organism>
<name>A0A2H1V8G9_SPOFR</name>
<sequence>MERQSSYLYLLSYCLFTEGLASYRLGLLDDIIGDILTGFLFLRGENHPMTSPALGEARGSVRLLLTKNHPIPTPTFEPEPRGENHPMPSPALGEARGNVRLLLTKNHTVPSPACRAGAPLFSMDSWSVPL</sequence>
<reference evidence="2" key="1">
    <citation type="submission" date="2016-07" db="EMBL/GenBank/DDBJ databases">
        <authorList>
            <person name="Bretaudeau A."/>
        </authorList>
    </citation>
    <scope>NUCLEOTIDE SEQUENCE</scope>
    <source>
        <strain evidence="2">Rice</strain>
        <tissue evidence="2">Whole body</tissue>
    </source>
</reference>
<accession>A0A2H1V8G9</accession>